<feature type="domain" description="Aldehyde dehydrogenase" evidence="3">
    <location>
        <begin position="9"/>
        <end position="432"/>
    </location>
</feature>
<dbReference type="Pfam" id="PF00171">
    <property type="entry name" value="Aldedh"/>
    <property type="match status" value="1"/>
</dbReference>
<keyword evidence="1" id="KW-0560">Oxidoreductase</keyword>
<dbReference type="RefSeq" id="WP_092629981.1">
    <property type="nucleotide sequence ID" value="NZ_FNFM01000010.1"/>
</dbReference>
<dbReference type="SUPFAM" id="SSF53720">
    <property type="entry name" value="ALDH-like"/>
    <property type="match status" value="1"/>
</dbReference>
<dbReference type="PANTHER" id="PTHR43353">
    <property type="entry name" value="SUCCINATE-SEMIALDEHYDE DEHYDROGENASE, MITOCHONDRIAL"/>
    <property type="match status" value="1"/>
</dbReference>
<dbReference type="InterPro" id="IPR016162">
    <property type="entry name" value="Ald_DH_N"/>
</dbReference>
<dbReference type="EMBL" id="FNFM01000010">
    <property type="protein sequence ID" value="SDK63980.1"/>
    <property type="molecule type" value="Genomic_DNA"/>
</dbReference>
<proteinExistence type="predicted"/>
<evidence type="ECO:0000313" key="4">
    <source>
        <dbReference type="EMBL" id="SDK63980.1"/>
    </source>
</evidence>
<dbReference type="InterPro" id="IPR050740">
    <property type="entry name" value="Aldehyde_DH_Superfamily"/>
</dbReference>
<dbReference type="InterPro" id="IPR016161">
    <property type="entry name" value="Ald_DH/histidinol_DH"/>
</dbReference>
<dbReference type="GO" id="GO:0016620">
    <property type="term" value="F:oxidoreductase activity, acting on the aldehyde or oxo group of donors, NAD or NADP as acceptor"/>
    <property type="evidence" value="ECO:0007669"/>
    <property type="project" value="InterPro"/>
</dbReference>
<evidence type="ECO:0000256" key="2">
    <source>
        <dbReference type="SAM" id="MobiDB-lite"/>
    </source>
</evidence>
<name>A0A1G9DJH4_ACTMZ</name>
<organism evidence="4 5">
    <name type="scientific">Actinopolyspora mzabensis</name>
    <dbReference type="NCBI Taxonomy" id="995066"/>
    <lineage>
        <taxon>Bacteria</taxon>
        <taxon>Bacillati</taxon>
        <taxon>Actinomycetota</taxon>
        <taxon>Actinomycetes</taxon>
        <taxon>Actinopolysporales</taxon>
        <taxon>Actinopolysporaceae</taxon>
        <taxon>Actinopolyspora</taxon>
    </lineage>
</organism>
<evidence type="ECO:0000256" key="1">
    <source>
        <dbReference type="ARBA" id="ARBA00023002"/>
    </source>
</evidence>
<dbReference type="Gene3D" id="3.40.309.10">
    <property type="entry name" value="Aldehyde Dehydrogenase, Chain A, domain 2"/>
    <property type="match status" value="1"/>
</dbReference>
<dbReference type="PANTHER" id="PTHR43353:SF3">
    <property type="entry name" value="ALDEHYDE DEHYDROGENASE-RELATED"/>
    <property type="match status" value="1"/>
</dbReference>
<evidence type="ECO:0000313" key="5">
    <source>
        <dbReference type="Proteomes" id="UP000199213"/>
    </source>
</evidence>
<evidence type="ECO:0000259" key="3">
    <source>
        <dbReference type="Pfam" id="PF00171"/>
    </source>
</evidence>
<dbReference type="Proteomes" id="UP000199213">
    <property type="component" value="Unassembled WGS sequence"/>
</dbReference>
<dbReference type="Gene3D" id="3.40.605.10">
    <property type="entry name" value="Aldehyde Dehydrogenase, Chain A, domain 1"/>
    <property type="match status" value="1"/>
</dbReference>
<dbReference type="InterPro" id="IPR015590">
    <property type="entry name" value="Aldehyde_DH_dom"/>
</dbReference>
<sequence length="493" mass="51839">MTTSRVVSTGEDHETVLDNATTAAERLAATSPSDIAGLLRGVAAELDAHTEELVPLAQRESHLPEGRLRGELVRTTFQLRLFADTVVEGAHLKATIDTPEPDWPTGARPDLRRTVLPLGPVLVFAASNFPFAFSVAGGDTASALAAGCPVVVKAHPGHPELSRRTAEIVTGALHRAGAPEGTFALVEGTEQAKAVLLDERVRAGAFTGSNTAGRALFDLAASRNSPIPFYAEMGSVNPAFVTPEAAAGRGAEIARGYLDSYTLGVGQFCTKPGLLLVPSSAAQRFRDVLIPEVEQRATAPMLNDGLEAAFQETLSSLRDHAAVETLVSGQRTGGTVGPSLLYTSARELVDNREELTAECFGPASLLVGYSDTDELLEAAGVFTGELTATVHGNEEESIVAPLFRTLSASVGRLVWNGWPTGVSVSHGMQHGGPYPATTAPIHTSVGTAAIERFLRPVAFQNAPRGVLPEAVRDGNPLGVPRRVNGRMESPEQG</sequence>
<dbReference type="AlphaFoldDB" id="A0A1G9DJH4"/>
<feature type="region of interest" description="Disordered" evidence="2">
    <location>
        <begin position="467"/>
        <end position="493"/>
    </location>
</feature>
<dbReference type="InterPro" id="IPR016163">
    <property type="entry name" value="Ald_DH_C"/>
</dbReference>
<reference evidence="5" key="1">
    <citation type="submission" date="2016-10" db="EMBL/GenBank/DDBJ databases">
        <authorList>
            <person name="Varghese N."/>
            <person name="Submissions S."/>
        </authorList>
    </citation>
    <scope>NUCLEOTIDE SEQUENCE [LARGE SCALE GENOMIC DNA]</scope>
    <source>
        <strain evidence="5">DSM 45460</strain>
    </source>
</reference>
<keyword evidence="5" id="KW-1185">Reference proteome</keyword>
<accession>A0A1G9DJH4</accession>
<gene>
    <name evidence="4" type="ORF">SAMN04487820_110134</name>
</gene>
<dbReference type="CDD" id="cd07129">
    <property type="entry name" value="ALDH_KGSADH"/>
    <property type="match status" value="1"/>
</dbReference>
<dbReference type="InterPro" id="IPR044151">
    <property type="entry name" value="ALDH_KGSADH"/>
</dbReference>
<protein>
    <submittedName>
        <fullName evidence="4">NADP-dependent aldehyde dehydrogenase</fullName>
    </submittedName>
</protein>
<dbReference type="OrthoDB" id="9770537at2"/>